<dbReference type="Proteomes" id="UP000054498">
    <property type="component" value="Unassembled WGS sequence"/>
</dbReference>
<gene>
    <name evidence="2" type="ORF">MNEG_6232</name>
</gene>
<dbReference type="KEGG" id="mng:MNEG_6232"/>
<sequence>MRCSSIPVALLLIALACKAGAAAIHVDAAVTVEAGPGPNLAGAVASAAQLAQTKAAAAAAVAAAAEKAVEAKVGAALQTGAAAAAAAGRIASSAAGAAEATVGAHAAAALAVAAAAAKADAAAKKAVVGTAAAVAAAVEDAAHAQAAAALSAAKAAKDLAAGAAASALKAASAATKAAADAADAAKKLAADVASKVVKSKVDEAAAIASAAAQAHAAGAQLVTAKVGQAAAVVGAAAEADAAVKRFALDSTVAAANAAANATAKAAAAALEAAQRASQAVTGRAYDLADDFLLRPMTPAPANFAAGSCTGSGYCYPPYVSPDVALPRPSCPAGYSLSPVGVCTKKVQVATKTCFVGPVCMAPFNQTGNATCWDDKVMQLITGLLALKKAGAALPLAVAPALAEFGSASASSAMHLAQQSLELHVGAAMKAAGVGAKLLGKDGYELVNIGSRLMAFDWPSLPDLDKVCASVAKAAAQLPQSVLSEAKKAAPKCVRKCCKPDVTTKVSAAAPSLSCPEGKGLDLVGLKCVANTTAGYAPCPAGMRACALLEWHRPLCAVEGGVFGVDSCVALGVLSLAHKLPKVACPAA</sequence>
<name>A0A0D2JRW7_9CHLO</name>
<keyword evidence="1" id="KW-0732">Signal</keyword>
<feature type="signal peptide" evidence="1">
    <location>
        <begin position="1"/>
        <end position="23"/>
    </location>
</feature>
<dbReference type="EMBL" id="KK101215">
    <property type="protein sequence ID" value="KIZ01728.1"/>
    <property type="molecule type" value="Genomic_DNA"/>
</dbReference>
<evidence type="ECO:0000313" key="2">
    <source>
        <dbReference type="EMBL" id="KIZ01728.1"/>
    </source>
</evidence>
<dbReference type="OrthoDB" id="557605at2759"/>
<dbReference type="STRING" id="145388.A0A0D2JRW7"/>
<feature type="chain" id="PRO_5002245107" evidence="1">
    <location>
        <begin position="24"/>
        <end position="587"/>
    </location>
</feature>
<protein>
    <submittedName>
        <fullName evidence="2">Uncharacterized protein</fullName>
    </submittedName>
</protein>
<keyword evidence="3" id="KW-1185">Reference proteome</keyword>
<organism evidence="2 3">
    <name type="scientific">Monoraphidium neglectum</name>
    <dbReference type="NCBI Taxonomy" id="145388"/>
    <lineage>
        <taxon>Eukaryota</taxon>
        <taxon>Viridiplantae</taxon>
        <taxon>Chlorophyta</taxon>
        <taxon>core chlorophytes</taxon>
        <taxon>Chlorophyceae</taxon>
        <taxon>CS clade</taxon>
        <taxon>Sphaeropleales</taxon>
        <taxon>Selenastraceae</taxon>
        <taxon>Monoraphidium</taxon>
    </lineage>
</organism>
<dbReference type="GeneID" id="25739108"/>
<accession>A0A0D2JRW7</accession>
<proteinExistence type="predicted"/>
<reference evidence="2 3" key="1">
    <citation type="journal article" date="2013" name="BMC Genomics">
        <title>Reconstruction of the lipid metabolism for the microalga Monoraphidium neglectum from its genome sequence reveals characteristics suitable for biofuel production.</title>
        <authorList>
            <person name="Bogen C."/>
            <person name="Al-Dilaimi A."/>
            <person name="Albersmeier A."/>
            <person name="Wichmann J."/>
            <person name="Grundmann M."/>
            <person name="Rupp O."/>
            <person name="Lauersen K.J."/>
            <person name="Blifernez-Klassen O."/>
            <person name="Kalinowski J."/>
            <person name="Goesmann A."/>
            <person name="Mussgnug J.H."/>
            <person name="Kruse O."/>
        </authorList>
    </citation>
    <scope>NUCLEOTIDE SEQUENCE [LARGE SCALE GENOMIC DNA]</scope>
    <source>
        <strain evidence="2 3">SAG 48.87</strain>
    </source>
</reference>
<evidence type="ECO:0000256" key="1">
    <source>
        <dbReference type="SAM" id="SignalP"/>
    </source>
</evidence>
<dbReference type="RefSeq" id="XP_013900747.1">
    <property type="nucleotide sequence ID" value="XM_014045293.1"/>
</dbReference>
<dbReference type="AlphaFoldDB" id="A0A0D2JRW7"/>
<evidence type="ECO:0000313" key="3">
    <source>
        <dbReference type="Proteomes" id="UP000054498"/>
    </source>
</evidence>
<dbReference type="PROSITE" id="PS51257">
    <property type="entry name" value="PROKAR_LIPOPROTEIN"/>
    <property type="match status" value="1"/>
</dbReference>